<evidence type="ECO:0000313" key="2">
    <source>
        <dbReference type="Proteomes" id="UP000075883"/>
    </source>
</evidence>
<keyword evidence="2" id="KW-1185">Reference proteome</keyword>
<sequence length="256" mass="26547">MNICHAVLPLAQAMLNYFRFFFDFFFPLPPFPPPAAAIPLAAVLPVMEDASRLVLRPLFAVEHFAAPTEDSSWVVCFTCTLPVNSVTSTVGSLSVGSDVSSADGSLPPVNGGPSPYVSESFVAGADREEDEVLLLDISGCNSSSSSSPLSSSSSPSSSFVSRVAAMLMVVLGRSATSASVDGEASRRLEHMASIILPPAKTLSISTTICFCCVTPNAFSSPSKSPPTVASSIKGLSKLISVFSSCAAPAEPSRGSE</sequence>
<protein>
    <submittedName>
        <fullName evidence="1">Uncharacterized protein</fullName>
    </submittedName>
</protein>
<dbReference type="Proteomes" id="UP000075883">
    <property type="component" value="Unassembled WGS sequence"/>
</dbReference>
<dbReference type="VEuPathDB" id="VectorBase:ACUA016718"/>
<dbReference type="EMBL" id="AXCM01004608">
    <property type="status" value="NOT_ANNOTATED_CDS"/>
    <property type="molecule type" value="Genomic_DNA"/>
</dbReference>
<evidence type="ECO:0000313" key="1">
    <source>
        <dbReference type="EnsemblMetazoa" id="ACUA016718-PA"/>
    </source>
</evidence>
<name>A0A182MF19_9DIPT</name>
<organism evidence="1 2">
    <name type="scientific">Anopheles culicifacies</name>
    <dbReference type="NCBI Taxonomy" id="139723"/>
    <lineage>
        <taxon>Eukaryota</taxon>
        <taxon>Metazoa</taxon>
        <taxon>Ecdysozoa</taxon>
        <taxon>Arthropoda</taxon>
        <taxon>Hexapoda</taxon>
        <taxon>Insecta</taxon>
        <taxon>Pterygota</taxon>
        <taxon>Neoptera</taxon>
        <taxon>Endopterygota</taxon>
        <taxon>Diptera</taxon>
        <taxon>Nematocera</taxon>
        <taxon>Culicoidea</taxon>
        <taxon>Culicidae</taxon>
        <taxon>Anophelinae</taxon>
        <taxon>Anopheles</taxon>
        <taxon>culicifacies species complex</taxon>
    </lineage>
</organism>
<dbReference type="EMBL" id="AXCM01004607">
    <property type="status" value="NOT_ANNOTATED_CDS"/>
    <property type="molecule type" value="Genomic_DNA"/>
</dbReference>
<proteinExistence type="predicted"/>
<dbReference type="EnsemblMetazoa" id="ACUA016718-RA">
    <property type="protein sequence ID" value="ACUA016718-PA"/>
    <property type="gene ID" value="ACUA016718"/>
</dbReference>
<dbReference type="AlphaFoldDB" id="A0A182MF19"/>
<reference evidence="2" key="1">
    <citation type="submission" date="2013-09" db="EMBL/GenBank/DDBJ databases">
        <title>The Genome Sequence of Anopheles culicifacies species A.</title>
        <authorList>
            <consortium name="The Broad Institute Genomics Platform"/>
            <person name="Neafsey D.E."/>
            <person name="Besansky N."/>
            <person name="Howell P."/>
            <person name="Walton C."/>
            <person name="Young S.K."/>
            <person name="Zeng Q."/>
            <person name="Gargeya S."/>
            <person name="Fitzgerald M."/>
            <person name="Haas B."/>
            <person name="Abouelleil A."/>
            <person name="Allen A.W."/>
            <person name="Alvarado L."/>
            <person name="Arachchi H.M."/>
            <person name="Berlin A.M."/>
            <person name="Chapman S.B."/>
            <person name="Gainer-Dewar J."/>
            <person name="Goldberg J."/>
            <person name="Griggs A."/>
            <person name="Gujja S."/>
            <person name="Hansen M."/>
            <person name="Howarth C."/>
            <person name="Imamovic A."/>
            <person name="Ireland A."/>
            <person name="Larimer J."/>
            <person name="McCowan C."/>
            <person name="Murphy C."/>
            <person name="Pearson M."/>
            <person name="Poon T.W."/>
            <person name="Priest M."/>
            <person name="Roberts A."/>
            <person name="Saif S."/>
            <person name="Shea T."/>
            <person name="Sisk P."/>
            <person name="Sykes S."/>
            <person name="Wortman J."/>
            <person name="Nusbaum C."/>
            <person name="Birren B."/>
        </authorList>
    </citation>
    <scope>NUCLEOTIDE SEQUENCE [LARGE SCALE GENOMIC DNA]</scope>
    <source>
        <strain evidence="2">A-37</strain>
    </source>
</reference>
<reference evidence="1" key="2">
    <citation type="submission" date="2020-05" db="UniProtKB">
        <authorList>
            <consortium name="EnsemblMetazoa"/>
        </authorList>
    </citation>
    <scope>IDENTIFICATION</scope>
    <source>
        <strain evidence="1">A-37</strain>
    </source>
</reference>
<accession>A0A182MF19</accession>